<dbReference type="Gene3D" id="2.40.160.50">
    <property type="entry name" value="membrane protein fhac: a member of the omp85/tpsb transporter family"/>
    <property type="match status" value="1"/>
</dbReference>
<dbReference type="Pfam" id="PF03865">
    <property type="entry name" value="ShlB"/>
    <property type="match status" value="1"/>
</dbReference>
<proteinExistence type="predicted"/>
<accession>A0A0B9ACZ2</accession>
<keyword evidence="2" id="KW-0812">Transmembrane</keyword>
<dbReference type="GO" id="GO:0046819">
    <property type="term" value="P:protein secretion by the type V secretion system"/>
    <property type="evidence" value="ECO:0007669"/>
    <property type="project" value="TreeGrafter"/>
</dbReference>
<protein>
    <submittedName>
        <fullName evidence="7">Hemolysin activation/secretion protein-like protein</fullName>
    </submittedName>
</protein>
<dbReference type="EMBL" id="JRVC01000004">
    <property type="protein sequence ID" value="KHS48477.1"/>
    <property type="molecule type" value="Genomic_DNA"/>
</dbReference>
<keyword evidence="8" id="KW-1185">Reference proteome</keyword>
<feature type="signal peptide" evidence="4">
    <location>
        <begin position="1"/>
        <end position="24"/>
    </location>
</feature>
<feature type="domain" description="Haemolysin activator HlyB C-terminal" evidence="5">
    <location>
        <begin position="232"/>
        <end position="542"/>
    </location>
</feature>
<keyword evidence="1" id="KW-0472">Membrane</keyword>
<dbReference type="PANTHER" id="PTHR34597:SF6">
    <property type="entry name" value="BLR6126 PROTEIN"/>
    <property type="match status" value="1"/>
</dbReference>
<reference evidence="7 8" key="1">
    <citation type="submission" date="2014-10" db="EMBL/GenBank/DDBJ databases">
        <title>Draft genome sequence of Novosphingobium subterraneum DSM 12447.</title>
        <authorList>
            <person name="Gan H.M."/>
            <person name="Gan H.Y."/>
            <person name="Savka M.A."/>
        </authorList>
    </citation>
    <scope>NUCLEOTIDE SEQUENCE [LARGE SCALE GENOMIC DNA]</scope>
    <source>
        <strain evidence="7 8">DSM 12447</strain>
    </source>
</reference>
<gene>
    <name evidence="7" type="ORF">NJ75_01148</name>
</gene>
<dbReference type="InterPro" id="IPR005565">
    <property type="entry name" value="Hemolysn_activator_HlyB_C"/>
</dbReference>
<evidence type="ECO:0000313" key="7">
    <source>
        <dbReference type="EMBL" id="KHS48477.1"/>
    </source>
</evidence>
<dbReference type="AlphaFoldDB" id="A0A0B9ACZ2"/>
<dbReference type="InterPro" id="IPR051544">
    <property type="entry name" value="TPS_OM_transporter"/>
</dbReference>
<evidence type="ECO:0000256" key="3">
    <source>
        <dbReference type="ARBA" id="ARBA00023237"/>
    </source>
</evidence>
<feature type="chain" id="PRO_5002127727" evidence="4">
    <location>
        <begin position="25"/>
        <end position="587"/>
    </location>
</feature>
<dbReference type="Proteomes" id="UP000031338">
    <property type="component" value="Unassembled WGS sequence"/>
</dbReference>
<dbReference type="GO" id="GO:0098046">
    <property type="term" value="C:type V protein secretion system complex"/>
    <property type="evidence" value="ECO:0007669"/>
    <property type="project" value="TreeGrafter"/>
</dbReference>
<sequence length="587" mass="64039">MTFREMRKRSLLASGGVLAFAAMASTTVPALAQSAPGQATTPPSRDELRGITGQAPQSAPRLSVRNEIERSPCPLEDPQYADIRVTLSEVTFNNLKEIAPDELSETWKPLAGTPQPISVLCQIRDAAGTMLRNRGYLAAVQVPTQKIENGQVRMEVIYARITTVRARGETQGAEKKLQQYLGALTGEEVFNQRRAERYLLLARDLPGYNVQLTLKPAGTGAGDLVAEVSVLREPYALDLTIQNLASEATGRFGGQLRGQFYGLTGMGDVTTLSYYATSDFSEQHILQGSHEFRPGSRGLVVGGQFTYAWTKPDVAGLPANVSLDARTLYASLHARYPLQRSLAQNIWLSGGFDLVNQDVNLIVPLTQDKIRVAWGRLDMDAVDTSHAQPRWRLASSFEARQGLAILDATRPCAGASCATALPASRADASPTATVVRWQGEYERALGKVSFLLAPRAQYAFKPLFAFEEFSTGNFTIGRGFDPGELIGDDAVGATAEFRGPRLPIGSSREIRVQPFVFADAAWVWNKGLAGSDRLTSAGGGFRSDIGSRFRLEATLAVPLEKVGLQARRSKPRFLMTLTTRLLPWRNF</sequence>
<dbReference type="InterPro" id="IPR013686">
    <property type="entry name" value="Polypept-transport_assoc_ShlB"/>
</dbReference>
<evidence type="ECO:0000256" key="4">
    <source>
        <dbReference type="SAM" id="SignalP"/>
    </source>
</evidence>
<comment type="caution">
    <text evidence="7">The sequence shown here is derived from an EMBL/GenBank/DDBJ whole genome shotgun (WGS) entry which is preliminary data.</text>
</comment>
<evidence type="ECO:0000259" key="5">
    <source>
        <dbReference type="Pfam" id="PF03865"/>
    </source>
</evidence>
<evidence type="ECO:0000313" key="8">
    <source>
        <dbReference type="Proteomes" id="UP000031338"/>
    </source>
</evidence>
<dbReference type="PATRIC" id="fig|48936.3.peg.1156"/>
<evidence type="ECO:0000259" key="6">
    <source>
        <dbReference type="Pfam" id="PF08479"/>
    </source>
</evidence>
<dbReference type="GO" id="GO:0008320">
    <property type="term" value="F:protein transmembrane transporter activity"/>
    <property type="evidence" value="ECO:0007669"/>
    <property type="project" value="TreeGrafter"/>
</dbReference>
<dbReference type="STRING" id="48936.NJ75_01148"/>
<keyword evidence="3" id="KW-0998">Cell outer membrane</keyword>
<evidence type="ECO:0000256" key="1">
    <source>
        <dbReference type="ARBA" id="ARBA00022452"/>
    </source>
</evidence>
<keyword evidence="4" id="KW-0732">Signal</keyword>
<feature type="domain" description="Polypeptide-transport-associated ShlB-type" evidence="6">
    <location>
        <begin position="86"/>
        <end position="157"/>
    </location>
</feature>
<evidence type="ECO:0000256" key="2">
    <source>
        <dbReference type="ARBA" id="ARBA00022692"/>
    </source>
</evidence>
<dbReference type="PANTHER" id="PTHR34597">
    <property type="entry name" value="SLR1661 PROTEIN"/>
    <property type="match status" value="1"/>
</dbReference>
<organism evidence="7 8">
    <name type="scientific">Novosphingobium subterraneum</name>
    <dbReference type="NCBI Taxonomy" id="48936"/>
    <lineage>
        <taxon>Bacteria</taxon>
        <taxon>Pseudomonadati</taxon>
        <taxon>Pseudomonadota</taxon>
        <taxon>Alphaproteobacteria</taxon>
        <taxon>Sphingomonadales</taxon>
        <taxon>Sphingomonadaceae</taxon>
        <taxon>Novosphingobium</taxon>
    </lineage>
</organism>
<dbReference type="Pfam" id="PF08479">
    <property type="entry name" value="POTRA_2"/>
    <property type="match status" value="1"/>
</dbReference>
<name>A0A0B9ACZ2_9SPHN</name>
<dbReference type="Gene3D" id="3.10.20.310">
    <property type="entry name" value="membrane protein fhac"/>
    <property type="match status" value="1"/>
</dbReference>
<keyword evidence="1" id="KW-1134">Transmembrane beta strand</keyword>